<organism evidence="4 5">
    <name type="scientific">Dermabacter hominis 1368</name>
    <dbReference type="NCBI Taxonomy" id="1450519"/>
    <lineage>
        <taxon>Bacteria</taxon>
        <taxon>Bacillati</taxon>
        <taxon>Actinomycetota</taxon>
        <taxon>Actinomycetes</taxon>
        <taxon>Micrococcales</taxon>
        <taxon>Dermabacteraceae</taxon>
        <taxon>Dermabacter</taxon>
    </lineage>
</organism>
<proteinExistence type="predicted"/>
<gene>
    <name evidence="4" type="ORF">DHOM_03100</name>
</gene>
<sequence length="257" mass="28274">MVHETAQQREAAFSIRHEGKQVSRYHDPSLYRSTWRAYLRALLVRVGFKGVVKSAVTQKIVVDPAVKKVRGAYLLVANHSSHLDAPMLAQGLPFTQGKYLSTGVAREYFFDIWYRRIFVRALFNAFPIDRDGSRKHSGITRTLLTAGIPVLVFPEGTRSKTGKMAEFKPGAASLAISENVPVIPAALIGAHEAMPKGRSWPKPGRPPVGVVFGAPLRAEEGESALSFNARIQAAVRTLKTHNYEAIMGTQPPEEQAS</sequence>
<evidence type="ECO:0000259" key="3">
    <source>
        <dbReference type="SMART" id="SM00563"/>
    </source>
</evidence>
<dbReference type="Proteomes" id="UP000030182">
    <property type="component" value="Unassembled WGS sequence"/>
</dbReference>
<keyword evidence="1" id="KW-0808">Transferase</keyword>
<keyword evidence="5" id="KW-1185">Reference proteome</keyword>
<dbReference type="SUPFAM" id="SSF69593">
    <property type="entry name" value="Glycerol-3-phosphate (1)-acyltransferase"/>
    <property type="match status" value="1"/>
</dbReference>
<dbReference type="CDD" id="cd07989">
    <property type="entry name" value="LPLAT_AGPAT-like"/>
    <property type="match status" value="1"/>
</dbReference>
<dbReference type="PANTHER" id="PTHR10434:SF11">
    <property type="entry name" value="1-ACYL-SN-GLYCEROL-3-PHOSPHATE ACYLTRANSFERASE"/>
    <property type="match status" value="1"/>
</dbReference>
<evidence type="ECO:0000256" key="1">
    <source>
        <dbReference type="ARBA" id="ARBA00022679"/>
    </source>
</evidence>
<dbReference type="InterPro" id="IPR002123">
    <property type="entry name" value="Plipid/glycerol_acylTrfase"/>
</dbReference>
<evidence type="ECO:0000256" key="2">
    <source>
        <dbReference type="ARBA" id="ARBA00023315"/>
    </source>
</evidence>
<evidence type="ECO:0000313" key="4">
    <source>
        <dbReference type="EMBL" id="KDS93782.1"/>
    </source>
</evidence>
<keyword evidence="2 4" id="KW-0012">Acyltransferase</keyword>
<dbReference type="EMBL" id="JDRS01000003">
    <property type="protein sequence ID" value="KDS93782.1"/>
    <property type="molecule type" value="Genomic_DNA"/>
</dbReference>
<name>A0ABR4SM51_9MICO</name>
<accession>A0ABR4SM51</accession>
<dbReference type="Pfam" id="PF01553">
    <property type="entry name" value="Acyltransferase"/>
    <property type="match status" value="1"/>
</dbReference>
<comment type="caution">
    <text evidence="4">The sequence shown here is derived from an EMBL/GenBank/DDBJ whole genome shotgun (WGS) entry which is preliminary data.</text>
</comment>
<dbReference type="GO" id="GO:0016746">
    <property type="term" value="F:acyltransferase activity"/>
    <property type="evidence" value="ECO:0007669"/>
    <property type="project" value="UniProtKB-KW"/>
</dbReference>
<dbReference type="PANTHER" id="PTHR10434">
    <property type="entry name" value="1-ACYL-SN-GLYCEROL-3-PHOSPHATE ACYLTRANSFERASE"/>
    <property type="match status" value="1"/>
</dbReference>
<dbReference type="SMART" id="SM00563">
    <property type="entry name" value="PlsC"/>
    <property type="match status" value="1"/>
</dbReference>
<evidence type="ECO:0000313" key="5">
    <source>
        <dbReference type="Proteomes" id="UP000030182"/>
    </source>
</evidence>
<protein>
    <submittedName>
        <fullName evidence="4">1-acyl-sn-glycerol-3-phosphate acyltransferase</fullName>
    </submittedName>
</protein>
<reference evidence="4 5" key="1">
    <citation type="submission" date="2014-01" db="EMBL/GenBank/DDBJ databases">
        <title>Draft genome sequence of the multidrug-resistant clinical isolate Dermabacter hominis 1368.</title>
        <authorList>
            <person name="Albersmeier A."/>
            <person name="Bomholt C."/>
            <person name="Glaub A."/>
            <person name="Ruckert C."/>
            <person name="Soriano F."/>
            <person name="Fernandez-Natal I."/>
            <person name="Tauch A."/>
        </authorList>
    </citation>
    <scope>NUCLEOTIDE SEQUENCE [LARGE SCALE GENOMIC DNA]</scope>
    <source>
        <strain evidence="4 5">1368</strain>
    </source>
</reference>
<feature type="domain" description="Phospholipid/glycerol acyltransferase" evidence="3">
    <location>
        <begin position="73"/>
        <end position="190"/>
    </location>
</feature>